<dbReference type="PANTHER" id="PTHR47358:SF2">
    <property type="entry name" value="E3 UBIQUITIN-PROTEIN LIGASE HOS1"/>
    <property type="match status" value="1"/>
</dbReference>
<organism evidence="6 7">
    <name type="scientific">Ceratodon purpureus</name>
    <name type="common">Fire moss</name>
    <name type="synonym">Dicranum purpureum</name>
    <dbReference type="NCBI Taxonomy" id="3225"/>
    <lineage>
        <taxon>Eukaryota</taxon>
        <taxon>Viridiplantae</taxon>
        <taxon>Streptophyta</taxon>
        <taxon>Embryophyta</taxon>
        <taxon>Bryophyta</taxon>
        <taxon>Bryophytina</taxon>
        <taxon>Bryopsida</taxon>
        <taxon>Dicranidae</taxon>
        <taxon>Pseudoditrichales</taxon>
        <taxon>Ditrichaceae</taxon>
        <taxon>Ceratodon</taxon>
    </lineage>
</organism>
<evidence type="ECO:0000256" key="1">
    <source>
        <dbReference type="ARBA" id="ARBA00004123"/>
    </source>
</evidence>
<evidence type="ECO:0000256" key="2">
    <source>
        <dbReference type="ARBA" id="ARBA00023242"/>
    </source>
</evidence>
<reference evidence="6 7" key="1">
    <citation type="submission" date="2020-06" db="EMBL/GenBank/DDBJ databases">
        <title>WGS assembly of Ceratodon purpureus strain R40.</title>
        <authorList>
            <person name="Carey S.B."/>
            <person name="Jenkins J."/>
            <person name="Shu S."/>
            <person name="Lovell J.T."/>
            <person name="Sreedasyam A."/>
            <person name="Maumus F."/>
            <person name="Tiley G.P."/>
            <person name="Fernandez-Pozo N."/>
            <person name="Barry K."/>
            <person name="Chen C."/>
            <person name="Wang M."/>
            <person name="Lipzen A."/>
            <person name="Daum C."/>
            <person name="Saski C.A."/>
            <person name="Payton A.C."/>
            <person name="Mcbreen J.C."/>
            <person name="Conrad R.E."/>
            <person name="Kollar L.M."/>
            <person name="Olsson S."/>
            <person name="Huttunen S."/>
            <person name="Landis J.B."/>
            <person name="Wickett N.J."/>
            <person name="Johnson M.G."/>
            <person name="Rensing S.A."/>
            <person name="Grimwood J."/>
            <person name="Schmutz J."/>
            <person name="Mcdaniel S.F."/>
        </authorList>
    </citation>
    <scope>NUCLEOTIDE SEQUENCE [LARGE SCALE GENOMIC DNA]</scope>
    <source>
        <strain evidence="6 7">R40</strain>
    </source>
</reference>
<evidence type="ECO:0000259" key="5">
    <source>
        <dbReference type="PROSITE" id="PS50089"/>
    </source>
</evidence>
<feature type="region of interest" description="Disordered" evidence="4">
    <location>
        <begin position="719"/>
        <end position="739"/>
    </location>
</feature>
<dbReference type="GO" id="GO:0008270">
    <property type="term" value="F:zinc ion binding"/>
    <property type="evidence" value="ECO:0007669"/>
    <property type="project" value="UniProtKB-KW"/>
</dbReference>
<keyword evidence="2" id="KW-0539">Nucleus</keyword>
<evidence type="ECO:0000256" key="4">
    <source>
        <dbReference type="SAM" id="MobiDB-lite"/>
    </source>
</evidence>
<dbReference type="InterPro" id="IPR013083">
    <property type="entry name" value="Znf_RING/FYVE/PHD"/>
</dbReference>
<dbReference type="AlphaFoldDB" id="A0A8T0HJB4"/>
<dbReference type="InterPro" id="IPR001841">
    <property type="entry name" value="Znf_RING"/>
</dbReference>
<dbReference type="PANTHER" id="PTHR47358">
    <property type="entry name" value="E3 UBIQUITIN-PROTEIN LIGASE HOS1"/>
    <property type="match status" value="1"/>
</dbReference>
<keyword evidence="3" id="KW-0863">Zinc-finger</keyword>
<dbReference type="Proteomes" id="UP000822688">
    <property type="component" value="Chromosome 6"/>
</dbReference>
<dbReference type="PROSITE" id="PS50089">
    <property type="entry name" value="ZF_RING_2"/>
    <property type="match status" value="1"/>
</dbReference>
<evidence type="ECO:0000313" key="6">
    <source>
        <dbReference type="EMBL" id="KAG0570878.1"/>
    </source>
</evidence>
<dbReference type="GO" id="GO:0004842">
    <property type="term" value="F:ubiquitin-protein transferase activity"/>
    <property type="evidence" value="ECO:0007669"/>
    <property type="project" value="InterPro"/>
</dbReference>
<accession>A0A8T0HJB4</accession>
<feature type="compositionally biased region" description="Basic residues" evidence="4">
    <location>
        <begin position="926"/>
        <end position="935"/>
    </location>
</feature>
<dbReference type="GO" id="GO:0016567">
    <property type="term" value="P:protein ubiquitination"/>
    <property type="evidence" value="ECO:0007669"/>
    <property type="project" value="InterPro"/>
</dbReference>
<dbReference type="Gene3D" id="3.30.40.10">
    <property type="entry name" value="Zinc/RING finger domain, C3HC4 (zinc finger)"/>
    <property type="match status" value="1"/>
</dbReference>
<sequence>MDGRKQAVLERLALLEPRELSAEAKTEVCRATRDLRSCGRAVHHVLSTCGHACLCVECRQRNNSCPICRTSTTNFGQEKLRLYEECVDAGLVRKEAELSTESVDVGRLFSFFDVALDNNLVSLICHYVAEVCMDEGAVSSNALVSILLDGGVVKDWCKRTFYSIALRLRDIYNLSPKQMCTKTDDIDWNGRKLEGVVHVLEALEAPLVDQPLSPTLFELRLLLESIRKVLQHLDVMAWCARHQFLETTRSSYASISQWQTSVQERKLAAQTRAWLETPHSHGKLGISLPATLFIEDALANLGLLEDEGDEVGLGNLPELSLLRQGPTAQTPASLRFRRDMEPMQSRSPYPPESVRAAVDLLFLEGPCDLILAKKAIFLYFLFDRHWTGPDEHWRGVVDDYVGTFSIPRHFMLESLVFYLLDDSSNSALEEACHLLPEIASHITHPKVVTVLLERQKAEAALAVLRASGRDGQAAELVPLSDALTAVRVWLQCGLLIEGYLYQRAYVDGVKRESRDWLLSMEVLVGEVCRLCMGMGLLDKMLVLPWRKEEETYVKKCLLERAGNDPSSTAGNFLVVFYVQRCRYIEAHAVHKKLTELEDLWEERNIDEGKLSRVRIARKQRNRIVEKCMELLPEIQQQQARSGSEPNAQSPQAEIENVVEQRTLPLASPLFGHAGSNMREPMAFEDSNLPSTSAWANSTQPSFAQERLGQRSLALPSPILSNMKLPKTNGPTASREFGTLGESPVQGRRLRYEAEQPREPLYPAIDLGDVQRGDEIDEAGPAFWATGVEKRMPLKMNGTHLLGNGSHLALENGQRTDGLHIEHNGTTELDLEGTTWPSNGKRNPSERSWLQKAGEKEASKDFSFAGINVENGASSATGVLPWELSRNAGAEENGGSRWRSDEGGDEPVQSHAPATRLKALSQSQGRSRSRIHSFRV</sequence>
<feature type="compositionally biased region" description="Polar residues" evidence="4">
    <location>
        <begin position="687"/>
        <end position="699"/>
    </location>
</feature>
<dbReference type="InterPro" id="IPR044718">
    <property type="entry name" value="HOS1"/>
</dbReference>
<evidence type="ECO:0000256" key="3">
    <source>
        <dbReference type="PROSITE-ProRule" id="PRU00175"/>
    </source>
</evidence>
<dbReference type="GO" id="GO:0005634">
    <property type="term" value="C:nucleus"/>
    <property type="evidence" value="ECO:0007669"/>
    <property type="project" value="UniProtKB-SubCell"/>
</dbReference>
<dbReference type="Pfam" id="PF13934">
    <property type="entry name" value="ELYS"/>
    <property type="match status" value="1"/>
</dbReference>
<feature type="region of interest" description="Disordered" evidence="4">
    <location>
        <begin position="885"/>
        <end position="935"/>
    </location>
</feature>
<name>A0A8T0HJB4_CERPU</name>
<comment type="subcellular location">
    <subcellularLocation>
        <location evidence="1">Nucleus</location>
    </subcellularLocation>
</comment>
<evidence type="ECO:0000313" key="7">
    <source>
        <dbReference type="Proteomes" id="UP000822688"/>
    </source>
</evidence>
<feature type="domain" description="RING-type" evidence="5">
    <location>
        <begin position="38"/>
        <end position="69"/>
    </location>
</feature>
<gene>
    <name evidence="6" type="ORF">KC19_6G194200</name>
</gene>
<dbReference type="EMBL" id="CM026427">
    <property type="protein sequence ID" value="KAG0570878.1"/>
    <property type="molecule type" value="Genomic_DNA"/>
</dbReference>
<comment type="caution">
    <text evidence="6">The sequence shown here is derived from an EMBL/GenBank/DDBJ whole genome shotgun (WGS) entry which is preliminary data.</text>
</comment>
<proteinExistence type="predicted"/>
<protein>
    <recommendedName>
        <fullName evidence="5">RING-type domain-containing protein</fullName>
    </recommendedName>
</protein>
<keyword evidence="3" id="KW-0479">Metal-binding</keyword>
<dbReference type="InterPro" id="IPR025151">
    <property type="entry name" value="ELYS_dom"/>
</dbReference>
<keyword evidence="3" id="KW-0862">Zinc</keyword>
<keyword evidence="7" id="KW-1185">Reference proteome</keyword>
<feature type="region of interest" description="Disordered" evidence="4">
    <location>
        <begin position="669"/>
        <end position="699"/>
    </location>
</feature>